<keyword evidence="1" id="KW-0998">Cell outer membrane</keyword>
<dbReference type="SUPFAM" id="SSF56935">
    <property type="entry name" value="Porins"/>
    <property type="match status" value="1"/>
</dbReference>
<dbReference type="GO" id="GO:0009279">
    <property type="term" value="C:cell outer membrane"/>
    <property type="evidence" value="ECO:0007669"/>
    <property type="project" value="UniProtKB-SubCell"/>
</dbReference>
<dbReference type="Pfam" id="PF07715">
    <property type="entry name" value="Plug"/>
    <property type="match status" value="1"/>
</dbReference>
<dbReference type="Proteomes" id="UP000276953">
    <property type="component" value="Unassembled WGS sequence"/>
</dbReference>
<sequence length="117" mass="12004">MIMTGAMNRKMKLDAQTSTAAVIGKEKLTQAGAPNAIAALASKVPGLTINKTNSSVDGTYDIKIRGSRTLTGSTTPLVVIDGVISSMSILQSMPSDMIESTTTLLGLQGAALYGSQG</sequence>
<evidence type="ECO:0000256" key="1">
    <source>
        <dbReference type="PROSITE-ProRule" id="PRU01360"/>
    </source>
</evidence>
<protein>
    <recommendedName>
        <fullName evidence="2">TonB-dependent receptor plug domain-containing protein</fullName>
    </recommendedName>
</protein>
<dbReference type="InterPro" id="IPR012910">
    <property type="entry name" value="Plug_dom"/>
</dbReference>
<dbReference type="InterPro" id="IPR037066">
    <property type="entry name" value="Plug_dom_sf"/>
</dbReference>
<comment type="similarity">
    <text evidence="1">Belongs to the TonB-dependent receptor family.</text>
</comment>
<keyword evidence="1" id="KW-0472">Membrane</keyword>
<dbReference type="AlphaFoldDB" id="A0A3S0VJN5"/>
<feature type="domain" description="TonB-dependent receptor plug" evidence="2">
    <location>
        <begin position="15"/>
        <end position="116"/>
    </location>
</feature>
<evidence type="ECO:0000313" key="3">
    <source>
        <dbReference type="EMBL" id="RTZ49875.1"/>
    </source>
</evidence>
<keyword evidence="1" id="KW-0813">Transport</keyword>
<comment type="subcellular location">
    <subcellularLocation>
        <location evidence="1">Cell outer membrane</location>
        <topology evidence="1">Multi-pass membrane protein</topology>
    </subcellularLocation>
</comment>
<organism evidence="3 4">
    <name type="scientific">Chryseobacterium arthrosphaerae</name>
    <dbReference type="NCBI Taxonomy" id="651561"/>
    <lineage>
        <taxon>Bacteria</taxon>
        <taxon>Pseudomonadati</taxon>
        <taxon>Bacteroidota</taxon>
        <taxon>Flavobacteriia</taxon>
        <taxon>Flavobacteriales</taxon>
        <taxon>Weeksellaceae</taxon>
        <taxon>Chryseobacterium group</taxon>
        <taxon>Chryseobacterium</taxon>
    </lineage>
</organism>
<dbReference type="Gene3D" id="2.170.130.10">
    <property type="entry name" value="TonB-dependent receptor, plug domain"/>
    <property type="match status" value="1"/>
</dbReference>
<keyword evidence="1" id="KW-1134">Transmembrane beta strand</keyword>
<evidence type="ECO:0000259" key="2">
    <source>
        <dbReference type="Pfam" id="PF07715"/>
    </source>
</evidence>
<comment type="caution">
    <text evidence="3">The sequence shown here is derived from an EMBL/GenBank/DDBJ whole genome shotgun (WGS) entry which is preliminary data.</text>
</comment>
<dbReference type="EMBL" id="RYFC01000001">
    <property type="protein sequence ID" value="RTZ49875.1"/>
    <property type="molecule type" value="Genomic_DNA"/>
</dbReference>
<keyword evidence="1" id="KW-0812">Transmembrane</keyword>
<proteinExistence type="inferred from homology"/>
<gene>
    <name evidence="3" type="ORF">EJ377_06805</name>
</gene>
<accession>A0A3S0VJN5</accession>
<reference evidence="3 4" key="1">
    <citation type="submission" date="2018-12" db="EMBL/GenBank/DDBJ databases">
        <title>Draft Genome Sequence of Chryseobacterium arthrosphaerae strain ED882-96 Isolated from the Blood of a Patient with Liver Cirrhosis in Taiwan.</title>
        <authorList>
            <person name="Lin J.-N."/>
            <person name="Lai C.-H."/>
            <person name="Yang C.-H."/>
            <person name="Huang Y.-H."/>
        </authorList>
    </citation>
    <scope>NUCLEOTIDE SEQUENCE [LARGE SCALE GENOMIC DNA]</scope>
    <source>
        <strain evidence="3 4">ED882-96</strain>
    </source>
</reference>
<dbReference type="PROSITE" id="PS52016">
    <property type="entry name" value="TONB_DEPENDENT_REC_3"/>
    <property type="match status" value="1"/>
</dbReference>
<evidence type="ECO:0000313" key="4">
    <source>
        <dbReference type="Proteomes" id="UP000276953"/>
    </source>
</evidence>
<name>A0A3S0VJN5_9FLAO</name>
<dbReference type="InterPro" id="IPR039426">
    <property type="entry name" value="TonB-dep_rcpt-like"/>
</dbReference>